<sequence>MVSLDIEDAFDNAWWPALETQLRALNCPVNLHGLIRGYLYINYISFLVGTYFDFLFASPNLTNRYLLNLTRFNLLALGRKHSYVVCAIERYLREPDDNRQRPTDVYVCSRITQRAFEYLGCLRGAERFR</sequence>
<accession>A0A4C1UB87</accession>
<evidence type="ECO:0000313" key="2">
    <source>
        <dbReference type="EMBL" id="GBP23608.1"/>
    </source>
</evidence>
<evidence type="ECO:0008006" key="4">
    <source>
        <dbReference type="Google" id="ProtNLM"/>
    </source>
</evidence>
<keyword evidence="1" id="KW-0472">Membrane</keyword>
<keyword evidence="1" id="KW-1133">Transmembrane helix</keyword>
<gene>
    <name evidence="2" type="ORF">EVAR_80225_1</name>
</gene>
<evidence type="ECO:0000256" key="1">
    <source>
        <dbReference type="SAM" id="Phobius"/>
    </source>
</evidence>
<name>A0A4C1UB87_EUMVA</name>
<proteinExistence type="predicted"/>
<dbReference type="EMBL" id="BGZK01000152">
    <property type="protein sequence ID" value="GBP23608.1"/>
    <property type="molecule type" value="Genomic_DNA"/>
</dbReference>
<dbReference type="AlphaFoldDB" id="A0A4C1UB87"/>
<reference evidence="2 3" key="1">
    <citation type="journal article" date="2019" name="Commun. Biol.">
        <title>The bagworm genome reveals a unique fibroin gene that provides high tensile strength.</title>
        <authorList>
            <person name="Kono N."/>
            <person name="Nakamura H."/>
            <person name="Ohtoshi R."/>
            <person name="Tomita M."/>
            <person name="Numata K."/>
            <person name="Arakawa K."/>
        </authorList>
    </citation>
    <scope>NUCLEOTIDE SEQUENCE [LARGE SCALE GENOMIC DNA]</scope>
</reference>
<organism evidence="2 3">
    <name type="scientific">Eumeta variegata</name>
    <name type="common">Bagworm moth</name>
    <name type="synonym">Eumeta japonica</name>
    <dbReference type="NCBI Taxonomy" id="151549"/>
    <lineage>
        <taxon>Eukaryota</taxon>
        <taxon>Metazoa</taxon>
        <taxon>Ecdysozoa</taxon>
        <taxon>Arthropoda</taxon>
        <taxon>Hexapoda</taxon>
        <taxon>Insecta</taxon>
        <taxon>Pterygota</taxon>
        <taxon>Neoptera</taxon>
        <taxon>Endopterygota</taxon>
        <taxon>Lepidoptera</taxon>
        <taxon>Glossata</taxon>
        <taxon>Ditrysia</taxon>
        <taxon>Tineoidea</taxon>
        <taxon>Psychidae</taxon>
        <taxon>Oiketicinae</taxon>
        <taxon>Eumeta</taxon>
    </lineage>
</organism>
<protein>
    <recommendedName>
        <fullName evidence="4">Reverse transcriptase domain-containing protein</fullName>
    </recommendedName>
</protein>
<keyword evidence="3" id="KW-1185">Reference proteome</keyword>
<dbReference type="OrthoDB" id="411871at2759"/>
<evidence type="ECO:0000313" key="3">
    <source>
        <dbReference type="Proteomes" id="UP000299102"/>
    </source>
</evidence>
<keyword evidence="1" id="KW-0812">Transmembrane</keyword>
<feature type="transmembrane region" description="Helical" evidence="1">
    <location>
        <begin position="38"/>
        <end position="57"/>
    </location>
</feature>
<comment type="caution">
    <text evidence="2">The sequence shown here is derived from an EMBL/GenBank/DDBJ whole genome shotgun (WGS) entry which is preliminary data.</text>
</comment>
<dbReference type="Proteomes" id="UP000299102">
    <property type="component" value="Unassembled WGS sequence"/>
</dbReference>